<feature type="compositionally biased region" description="Basic and acidic residues" evidence="1">
    <location>
        <begin position="104"/>
        <end position="115"/>
    </location>
</feature>
<evidence type="ECO:0008006" key="4">
    <source>
        <dbReference type="Google" id="ProtNLM"/>
    </source>
</evidence>
<name>A0A0G4FQK0_VITBC</name>
<dbReference type="Gene3D" id="1.10.287.110">
    <property type="entry name" value="DnaJ domain"/>
    <property type="match status" value="2"/>
</dbReference>
<evidence type="ECO:0000313" key="2">
    <source>
        <dbReference type="EMBL" id="CEM16725.1"/>
    </source>
</evidence>
<gene>
    <name evidence="2" type="ORF">Vbra_15975</name>
</gene>
<dbReference type="EMBL" id="CDMY01000482">
    <property type="protein sequence ID" value="CEM16725.1"/>
    <property type="molecule type" value="Genomic_DNA"/>
</dbReference>
<dbReference type="InterPro" id="IPR036869">
    <property type="entry name" value="J_dom_sf"/>
</dbReference>
<sequence length="220" mass="23079">MGNCSNPQLEPGDFSGTKAASEKLGVKWFTEWEEAKKAYKKKSLSGDCKHPDKGGDGSAFIALKDARDLLERVHHREGQGMLRTPTPASQGAQGASGHVPGAAREADGPRGRDCGDAGGAPEVREGAGGAGPEDAGGAEGPGDLSGAQAASETLGVKWFTEWEEAKKAYKKKALSGDYKHPDKGGDGSAFIALKDARDLLERVHKWEEGAKGCFGRPHPV</sequence>
<evidence type="ECO:0000313" key="3">
    <source>
        <dbReference type="Proteomes" id="UP000041254"/>
    </source>
</evidence>
<feature type="non-terminal residue" evidence="2">
    <location>
        <position position="220"/>
    </location>
</feature>
<evidence type="ECO:0000256" key="1">
    <source>
        <dbReference type="SAM" id="MobiDB-lite"/>
    </source>
</evidence>
<feature type="region of interest" description="Disordered" evidence="1">
    <location>
        <begin position="71"/>
        <end position="149"/>
    </location>
</feature>
<dbReference type="Proteomes" id="UP000041254">
    <property type="component" value="Unassembled WGS sequence"/>
</dbReference>
<feature type="region of interest" description="Disordered" evidence="1">
    <location>
        <begin position="40"/>
        <end position="59"/>
    </location>
</feature>
<dbReference type="SUPFAM" id="SSF46565">
    <property type="entry name" value="Chaperone J-domain"/>
    <property type="match status" value="2"/>
</dbReference>
<proteinExistence type="predicted"/>
<accession>A0A0G4FQK0</accession>
<protein>
    <recommendedName>
        <fullName evidence="4">J domain-containing protein</fullName>
    </recommendedName>
</protein>
<keyword evidence="3" id="KW-1185">Reference proteome</keyword>
<organism evidence="2 3">
    <name type="scientific">Vitrella brassicaformis (strain CCMP3155)</name>
    <dbReference type="NCBI Taxonomy" id="1169540"/>
    <lineage>
        <taxon>Eukaryota</taxon>
        <taxon>Sar</taxon>
        <taxon>Alveolata</taxon>
        <taxon>Colpodellida</taxon>
        <taxon>Vitrellaceae</taxon>
        <taxon>Vitrella</taxon>
    </lineage>
</organism>
<dbReference type="AlphaFoldDB" id="A0A0G4FQK0"/>
<reference evidence="2 3" key="1">
    <citation type="submission" date="2014-11" db="EMBL/GenBank/DDBJ databases">
        <authorList>
            <person name="Zhu J."/>
            <person name="Qi W."/>
            <person name="Song R."/>
        </authorList>
    </citation>
    <scope>NUCLEOTIDE SEQUENCE [LARGE SCALE GENOMIC DNA]</scope>
</reference>
<dbReference type="InParanoid" id="A0A0G4FQK0"/>